<feature type="compositionally biased region" description="Polar residues" evidence="1">
    <location>
        <begin position="318"/>
        <end position="328"/>
    </location>
</feature>
<feature type="compositionally biased region" description="Basic and acidic residues" evidence="1">
    <location>
        <begin position="589"/>
        <end position="599"/>
    </location>
</feature>
<feature type="compositionally biased region" description="Basic and acidic residues" evidence="1">
    <location>
        <begin position="164"/>
        <end position="176"/>
    </location>
</feature>
<feature type="compositionally biased region" description="Basic and acidic residues" evidence="1">
    <location>
        <begin position="516"/>
        <end position="532"/>
    </location>
</feature>
<feature type="region of interest" description="Disordered" evidence="1">
    <location>
        <begin position="48"/>
        <end position="72"/>
    </location>
</feature>
<evidence type="ECO:0000256" key="1">
    <source>
        <dbReference type="SAM" id="MobiDB-lite"/>
    </source>
</evidence>
<feature type="compositionally biased region" description="Low complexity" evidence="1">
    <location>
        <begin position="195"/>
        <end position="220"/>
    </location>
</feature>
<feature type="compositionally biased region" description="Polar residues" evidence="1">
    <location>
        <begin position="108"/>
        <end position="132"/>
    </location>
</feature>
<evidence type="ECO:0000313" key="3">
    <source>
        <dbReference type="Proteomes" id="UP000637239"/>
    </source>
</evidence>
<feature type="compositionally biased region" description="Polar residues" evidence="1">
    <location>
        <begin position="250"/>
        <end position="263"/>
    </location>
</feature>
<name>A0A7R7VVB9_ASPCH</name>
<feature type="region of interest" description="Disordered" evidence="1">
    <location>
        <begin position="589"/>
        <end position="699"/>
    </location>
</feature>
<feature type="compositionally biased region" description="Polar residues" evidence="1">
    <location>
        <begin position="533"/>
        <end position="567"/>
    </location>
</feature>
<feature type="compositionally biased region" description="Low complexity" evidence="1">
    <location>
        <begin position="236"/>
        <end position="249"/>
    </location>
</feature>
<sequence>MRATFSRISGRISDISLGRSGDNDKPNRRHTLNLGNFTFSRSRTRAHERQVSAPMPGSKLALTDPVPSIRHTDIDEGSIQRPRSLPPQIIWPSDGSGTLNLSFPDYASQMNTGTGTQYSTSRPPSNFTNTRMPTIRCVDCESQSGSQSQSHGPRTTTPTPSIRALEDPNPDRRETNEYLQSPHEPLKKQSISSIATEPATRPAPASTSASKISQSSEIGQPGFGPQGQHQQQHEVAAPAPAAAAAAPTAVQRNTESTRSSTGTFRFYGQLNQNQNLNQTLNQDRKQDPGAGENDRTETDMADHRNKDKSSMRRMYQRIVQSTSATLTGEKQKKALRRISDIFQPRRDKLQQAREKEKLPAPSQPHHHNDNDSDSDSDDTNNTSDDNDNDDTDTTKETNTTQLQLQPEIQATTNKTPQDTHPYHPNDYWDRIRQHHQQHQLSPSISHQSLPRHVPNIHIHITRKPSLLSSSSLTEADSRGRLADQYHAQDLRLRSRSPRLAPASNAPSIASRSSNGGRDEHEHDESQHPHEPANENQDVNGSENDIDPRSTTSPASQRSTFHSINPRTSHMGDQELPWKLRIPGDIDEEHEHEHEHEHTRSQGPAPPTTTALTTVTTTPAPQIATTPAITPNKDETNDNEAAHQQKAIRTINEGQSPIELPAPGQSGGKDEESSDEEVVMSSTAYPGQEWRPAGFSGWEY</sequence>
<accession>A0A7R7VVB9</accession>
<feature type="compositionally biased region" description="Low complexity" evidence="1">
    <location>
        <begin position="607"/>
        <end position="630"/>
    </location>
</feature>
<protein>
    <submittedName>
        <fullName evidence="2">Uncharacterized protein</fullName>
    </submittedName>
</protein>
<dbReference type="GeneID" id="66985826"/>
<feature type="compositionally biased region" description="Low complexity" evidence="1">
    <location>
        <begin position="269"/>
        <end position="281"/>
    </location>
</feature>
<feature type="region of interest" description="Disordered" evidence="1">
    <location>
        <begin position="108"/>
        <end position="427"/>
    </location>
</feature>
<feature type="region of interest" description="Disordered" evidence="1">
    <location>
        <begin position="488"/>
        <end position="576"/>
    </location>
</feature>
<gene>
    <name evidence="2" type="ORF">ACHE_70311A</name>
</gene>
<feature type="compositionally biased region" description="Basic and acidic residues" evidence="1">
    <location>
        <begin position="282"/>
        <end position="310"/>
    </location>
</feature>
<feature type="compositionally biased region" description="Polar residues" evidence="1">
    <location>
        <begin position="151"/>
        <end position="160"/>
    </location>
</feature>
<evidence type="ECO:0000313" key="2">
    <source>
        <dbReference type="EMBL" id="BCR91468.1"/>
    </source>
</evidence>
<dbReference type="EMBL" id="AP024422">
    <property type="protein sequence ID" value="BCR91468.1"/>
    <property type="molecule type" value="Genomic_DNA"/>
</dbReference>
<proteinExistence type="predicted"/>
<organism evidence="2 3">
    <name type="scientific">Aspergillus chevalieri</name>
    <name type="common">Eurotium chevalieri</name>
    <dbReference type="NCBI Taxonomy" id="182096"/>
    <lineage>
        <taxon>Eukaryota</taxon>
        <taxon>Fungi</taxon>
        <taxon>Dikarya</taxon>
        <taxon>Ascomycota</taxon>
        <taxon>Pezizomycotina</taxon>
        <taxon>Eurotiomycetes</taxon>
        <taxon>Eurotiomycetidae</taxon>
        <taxon>Eurotiales</taxon>
        <taxon>Aspergillaceae</taxon>
        <taxon>Aspergillus</taxon>
        <taxon>Aspergillus subgen. Aspergillus</taxon>
    </lineage>
</organism>
<feature type="compositionally biased region" description="Basic and acidic residues" evidence="1">
    <location>
        <begin position="631"/>
        <end position="642"/>
    </location>
</feature>
<dbReference type="KEGG" id="ache:ACHE_70311A"/>
<feature type="compositionally biased region" description="Basic and acidic residues" evidence="1">
    <location>
        <begin position="329"/>
        <end position="358"/>
    </location>
</feature>
<reference evidence="2" key="1">
    <citation type="submission" date="2021-01" db="EMBL/GenBank/DDBJ databases">
        <authorList>
            <consortium name="Aspergillus chevalieri M1 genome sequencing consortium"/>
            <person name="Kazuki M."/>
            <person name="Futagami T."/>
        </authorList>
    </citation>
    <scope>NUCLEOTIDE SEQUENCE</scope>
    <source>
        <strain evidence="2">M1</strain>
    </source>
</reference>
<feature type="compositionally biased region" description="Low complexity" evidence="1">
    <location>
        <begin position="497"/>
        <end position="507"/>
    </location>
</feature>
<dbReference type="RefSeq" id="XP_043139990.1">
    <property type="nucleotide sequence ID" value="XM_043282629.1"/>
</dbReference>
<feature type="compositionally biased region" description="Acidic residues" evidence="1">
    <location>
        <begin position="371"/>
        <end position="391"/>
    </location>
</feature>
<dbReference type="AlphaFoldDB" id="A0A7R7VVB9"/>
<reference evidence="2" key="2">
    <citation type="submission" date="2021-02" db="EMBL/GenBank/DDBJ databases">
        <title>Aspergillus chevalieri M1 genome sequence.</title>
        <authorList>
            <person name="Kadooka C."/>
            <person name="Mori K."/>
            <person name="Futagami T."/>
        </authorList>
    </citation>
    <scope>NUCLEOTIDE SEQUENCE</scope>
    <source>
        <strain evidence="2">M1</strain>
    </source>
</reference>
<keyword evidence="3" id="KW-1185">Reference proteome</keyword>
<feature type="compositionally biased region" description="Polar residues" evidence="1">
    <location>
        <begin position="401"/>
        <end position="418"/>
    </location>
</feature>
<dbReference type="Proteomes" id="UP000637239">
    <property type="component" value="Chromosome 7"/>
</dbReference>